<dbReference type="InterPro" id="IPR000210">
    <property type="entry name" value="BTB/POZ_dom"/>
</dbReference>
<proteinExistence type="predicted"/>
<dbReference type="InterPro" id="IPR009091">
    <property type="entry name" value="RCC1/BLIP-II"/>
</dbReference>
<dbReference type="PROSITE" id="PS00626">
    <property type="entry name" value="RCC1_2"/>
    <property type="match status" value="1"/>
</dbReference>
<dbReference type="Pfam" id="PF00651">
    <property type="entry name" value="BTB"/>
    <property type="match status" value="1"/>
</dbReference>
<dbReference type="InterPro" id="IPR000408">
    <property type="entry name" value="Reg_chr_condens"/>
</dbReference>
<protein>
    <submittedName>
        <fullName evidence="1">Uncharacterized protein</fullName>
    </submittedName>
</protein>
<dbReference type="Gene3D" id="3.30.710.10">
    <property type="entry name" value="Potassium Channel Kv1.1, Chain A"/>
    <property type="match status" value="1"/>
</dbReference>
<dbReference type="SMART" id="SM00225">
    <property type="entry name" value="BTB"/>
    <property type="match status" value="1"/>
</dbReference>
<dbReference type="InterPro" id="IPR051553">
    <property type="entry name" value="Ran_GTPase-activating"/>
</dbReference>
<dbReference type="Proteomes" id="UP000466442">
    <property type="component" value="Unassembled WGS sequence"/>
</dbReference>
<dbReference type="Gene3D" id="2.130.10.30">
    <property type="entry name" value="Regulator of chromosome condensation 1/beta-lactamase-inhibitor protein II"/>
    <property type="match status" value="1"/>
</dbReference>
<sequence length="539" mass="60557">MTQPKEDLALPEYYPLNFELWTLFDYVDPQEKMKIELVHIYGDSTELLSAYFVTSSDLVYGVGRNDFGRLGIGELHPQIIEKPREIEHLSGKRIMSFACGAMHTLALTEYGEVFSWGINLLGQLGHGTIINRDSPGLVLLPEGVKIKAIGAKCSYSVAITTDNVVLHWGDTMFTECSCQNMPIELEFPEPISFRQLACATSHVCLLTSNSKVYLWGTSPGEGHLDGLYPIPPQLITTKEHKNITSIACSLEVTVALNENGRIYVLLSPTPLDILTEAQKTLHVMEIAGTPFPDTPIVFRMGDEGFIRMFPPYDAANSDSYSCTESMRNIQCAFHSMATPQVCRRKVDELDRRVHRLQGRERNIGITLYNVKEHSDLTVQLSDGDVHVHTLILVSFCEHFKSMLLGPWGAHSTNDAKVLDMKRYNPRAFRAFLKYVYTGGLDLMQGEDLIDLFDISKSYLEDELVSMCSKMFAQVIKPNNVATLYRKTADEECEELMRHLVTFTSGCLEQVVLTEGFENLDSHLAKRLVISAVKLAKKIP</sequence>
<keyword evidence="2" id="KW-1185">Reference proteome</keyword>
<accession>A0A6A4K7J1</accession>
<dbReference type="PROSITE" id="PS50012">
    <property type="entry name" value="RCC1_3"/>
    <property type="match status" value="3"/>
</dbReference>
<gene>
    <name evidence="1" type="ORF">GE061_016250</name>
</gene>
<dbReference type="Pfam" id="PF00415">
    <property type="entry name" value="RCC1"/>
    <property type="match status" value="2"/>
</dbReference>
<reference evidence="1" key="1">
    <citation type="journal article" date="2021" name="Mol. Ecol. Resour.">
        <title>Apolygus lucorum genome provides insights into omnivorousness and mesophyll feeding.</title>
        <authorList>
            <person name="Liu Y."/>
            <person name="Liu H."/>
            <person name="Wang H."/>
            <person name="Huang T."/>
            <person name="Liu B."/>
            <person name="Yang B."/>
            <person name="Yin L."/>
            <person name="Li B."/>
            <person name="Zhang Y."/>
            <person name="Zhang S."/>
            <person name="Jiang F."/>
            <person name="Zhang X."/>
            <person name="Ren Y."/>
            <person name="Wang B."/>
            <person name="Wang S."/>
            <person name="Lu Y."/>
            <person name="Wu K."/>
            <person name="Fan W."/>
            <person name="Wang G."/>
        </authorList>
    </citation>
    <scope>NUCLEOTIDE SEQUENCE</scope>
    <source>
        <strain evidence="1">12Hb</strain>
    </source>
</reference>
<dbReference type="AlphaFoldDB" id="A0A6A4K7J1"/>
<name>A0A6A4K7J1_APOLU</name>
<dbReference type="EMBL" id="WIXP02000007">
    <property type="protein sequence ID" value="KAF6207801.1"/>
    <property type="molecule type" value="Genomic_DNA"/>
</dbReference>
<evidence type="ECO:0000313" key="1">
    <source>
        <dbReference type="EMBL" id="KAF6207801.1"/>
    </source>
</evidence>
<dbReference type="PANTHER" id="PTHR45982:SF1">
    <property type="entry name" value="REGULATOR OF CHROMOSOME CONDENSATION"/>
    <property type="match status" value="1"/>
</dbReference>
<dbReference type="SUPFAM" id="SSF54695">
    <property type="entry name" value="POZ domain"/>
    <property type="match status" value="1"/>
</dbReference>
<dbReference type="PRINTS" id="PR00633">
    <property type="entry name" value="RCCNDNSATION"/>
</dbReference>
<comment type="caution">
    <text evidence="1">The sequence shown here is derived from an EMBL/GenBank/DDBJ whole genome shotgun (WGS) entry which is preliminary data.</text>
</comment>
<dbReference type="SUPFAM" id="SSF50985">
    <property type="entry name" value="RCC1/BLIP-II"/>
    <property type="match status" value="1"/>
</dbReference>
<dbReference type="OrthoDB" id="6591629at2759"/>
<dbReference type="PANTHER" id="PTHR45982">
    <property type="entry name" value="REGULATOR OF CHROMOSOME CONDENSATION"/>
    <property type="match status" value="1"/>
</dbReference>
<organism evidence="1 2">
    <name type="scientific">Apolygus lucorum</name>
    <name type="common">Small green plant bug</name>
    <name type="synonym">Lygocoris lucorum</name>
    <dbReference type="NCBI Taxonomy" id="248454"/>
    <lineage>
        <taxon>Eukaryota</taxon>
        <taxon>Metazoa</taxon>
        <taxon>Ecdysozoa</taxon>
        <taxon>Arthropoda</taxon>
        <taxon>Hexapoda</taxon>
        <taxon>Insecta</taxon>
        <taxon>Pterygota</taxon>
        <taxon>Neoptera</taxon>
        <taxon>Paraneoptera</taxon>
        <taxon>Hemiptera</taxon>
        <taxon>Heteroptera</taxon>
        <taxon>Panheteroptera</taxon>
        <taxon>Cimicomorpha</taxon>
        <taxon>Miridae</taxon>
        <taxon>Mirini</taxon>
        <taxon>Apolygus</taxon>
    </lineage>
</organism>
<evidence type="ECO:0000313" key="2">
    <source>
        <dbReference type="Proteomes" id="UP000466442"/>
    </source>
</evidence>
<dbReference type="PROSITE" id="PS50097">
    <property type="entry name" value="BTB"/>
    <property type="match status" value="1"/>
</dbReference>
<dbReference type="InterPro" id="IPR011333">
    <property type="entry name" value="SKP1/BTB/POZ_sf"/>
</dbReference>